<dbReference type="NCBIfam" id="TIGR02683">
    <property type="entry name" value="upstrm_HI1419"/>
    <property type="match status" value="1"/>
</dbReference>
<evidence type="ECO:0000313" key="2">
    <source>
        <dbReference type="EMBL" id="CUV34099.1"/>
    </source>
</evidence>
<evidence type="ECO:0008006" key="5">
    <source>
        <dbReference type="Google" id="ProtNLM"/>
    </source>
</evidence>
<dbReference type="EMBL" id="LN899826">
    <property type="protein sequence ID" value="CUV42668.1"/>
    <property type="molecule type" value="Genomic_DNA"/>
</dbReference>
<evidence type="ECO:0000313" key="4">
    <source>
        <dbReference type="EMBL" id="CUV63869.1"/>
    </source>
</evidence>
<dbReference type="PANTHER" id="PTHR41791">
    <property type="entry name" value="SSL7039 PROTEIN"/>
    <property type="match status" value="1"/>
</dbReference>
<dbReference type="PATRIC" id="fig|305.92.peg.3700"/>
<organism evidence="4">
    <name type="scientific">Ralstonia solanacearum</name>
    <name type="common">Pseudomonas solanacearum</name>
    <dbReference type="NCBI Taxonomy" id="305"/>
    <lineage>
        <taxon>Bacteria</taxon>
        <taxon>Pseudomonadati</taxon>
        <taxon>Pseudomonadota</taxon>
        <taxon>Betaproteobacteria</taxon>
        <taxon>Burkholderiales</taxon>
        <taxon>Burkholderiaceae</taxon>
        <taxon>Ralstonia</taxon>
        <taxon>Ralstonia solanacearum species complex</taxon>
    </lineage>
</organism>
<dbReference type="PIRSF" id="PIRSF028744">
    <property type="entry name" value="Addict_mod_HI1419"/>
    <property type="match status" value="1"/>
</dbReference>
<dbReference type="EMBL" id="LN899823">
    <property type="protein sequence ID" value="CUV23981.1"/>
    <property type="molecule type" value="Genomic_DNA"/>
</dbReference>
<dbReference type="EMBL" id="LN899822">
    <property type="protein sequence ID" value="CUV63869.1"/>
    <property type="molecule type" value="Genomic_DNA"/>
</dbReference>
<reference evidence="4" key="1">
    <citation type="submission" date="2015-10" db="EMBL/GenBank/DDBJ databases">
        <authorList>
            <person name="Gilbert D.G."/>
        </authorList>
    </citation>
    <scope>NUCLEOTIDE SEQUENCE</scope>
    <source>
        <strain evidence="4">Phyl III-seqv23</strain>
    </source>
</reference>
<evidence type="ECO:0000313" key="3">
    <source>
        <dbReference type="EMBL" id="CUV42668.1"/>
    </source>
</evidence>
<name>A0A0K1ZQG6_RALSL</name>
<proteinExistence type="predicted"/>
<dbReference type="EMBL" id="LN899825">
    <property type="protein sequence ID" value="CUV34099.1"/>
    <property type="molecule type" value="Genomic_DNA"/>
</dbReference>
<dbReference type="AlphaFoldDB" id="A0A0K1ZQG6"/>
<evidence type="ECO:0000313" key="1">
    <source>
        <dbReference type="EMBL" id="CUV23981.1"/>
    </source>
</evidence>
<dbReference type="InterPro" id="IPR014056">
    <property type="entry name" value="TypeIITA-like_toxin_pred"/>
</dbReference>
<sequence length="102" mass="11842">MLTIRTTEIFDDWFCSLRDKAAQRRIQVRIDRLQMGNPGDMKAVRDGIRELRIDHGPGDRLYFVRHGVVLIVLLCGGDKSTQETDIRRAIDLSRRLDVDDME</sequence>
<dbReference type="PANTHER" id="PTHR41791:SF1">
    <property type="entry name" value="SSL7039 PROTEIN"/>
    <property type="match status" value="1"/>
</dbReference>
<protein>
    <recommendedName>
        <fullName evidence="5">Type II toxin-antitoxin system RelE/ParE family toxin</fullName>
    </recommendedName>
</protein>
<gene>
    <name evidence="4" type="ORF">RD1301_v1_4090004</name>
    <name evidence="1" type="ORF">RUN1744_v1_550016</name>
    <name evidence="2" type="ORF">TD1301_v1_750001</name>
    <name evidence="3" type="ORF">TF3108_v1_1440011</name>
</gene>
<dbReference type="InterPro" id="IPR009241">
    <property type="entry name" value="HigB-like"/>
</dbReference>
<accession>A0A0K1ZQG6</accession>
<dbReference type="Pfam" id="PF05973">
    <property type="entry name" value="Gp49"/>
    <property type="match status" value="1"/>
</dbReference>